<sequence>MDAGKRVLARRPAVHAQRGAECLARKLVVAVGKVRGGLVHLTVGRGMVGEHLLGTGKRLQAYLKGRERRAVLQFHRLRRVLGTAEDERGAVIVHPLLILEGKTADEVEVRLVVLADIVELLPVGGIQSQLHIRLPAERPHHVADGLLEPREAARGRLHAVGGGVARDENEAKVAALSVKAHVRHHAQEDGLVGRMDRDGLSEPLGTAADIMYVAVAARFEVDAEVETVVAADALLKAQGLQRGKTGVTDADGDGGLGNGHWLVVF</sequence>
<proteinExistence type="predicted"/>
<dbReference type="Proteomes" id="UP000067008">
    <property type="component" value="Chromosome 2"/>
</dbReference>
<gene>
    <name evidence="1" type="ORF">PI172_0356</name>
    <name evidence="2" type="ORF">PI172_2015</name>
</gene>
<dbReference type="Proteomes" id="UP000067008">
    <property type="component" value="Chromosome 1"/>
</dbReference>
<evidence type="ECO:0000313" key="1">
    <source>
        <dbReference type="EMBL" id="BAR95084.1"/>
    </source>
</evidence>
<accession>A0AAD1BG90</accession>
<evidence type="ECO:0000313" key="2">
    <source>
        <dbReference type="EMBL" id="BAR96743.1"/>
    </source>
</evidence>
<dbReference type="EMBL" id="AP014926">
    <property type="protein sequence ID" value="BAR96743.1"/>
    <property type="molecule type" value="Genomic_DNA"/>
</dbReference>
<dbReference type="EMBL" id="AP014925">
    <property type="protein sequence ID" value="BAR95084.1"/>
    <property type="molecule type" value="Genomic_DNA"/>
</dbReference>
<name>A0AAD1BG90_PREIN</name>
<evidence type="ECO:0000313" key="3">
    <source>
        <dbReference type="Proteomes" id="UP000067008"/>
    </source>
</evidence>
<reference evidence="1 3" key="1">
    <citation type="submission" date="2015-07" db="EMBL/GenBank/DDBJ databases">
        <title>Complete genome sequence of Prevotella intermedia strain 17-2.</title>
        <authorList>
            <person name="Nambu T."/>
        </authorList>
    </citation>
    <scope>NUCLEOTIDE SEQUENCE [LARGE SCALE GENOMIC DNA]</scope>
    <source>
        <strain evidence="1 3">17-2</strain>
    </source>
</reference>
<dbReference type="AlphaFoldDB" id="A0AAD1BG90"/>
<organism evidence="1 3">
    <name type="scientific">Prevotella intermedia</name>
    <dbReference type="NCBI Taxonomy" id="28131"/>
    <lineage>
        <taxon>Bacteria</taxon>
        <taxon>Pseudomonadati</taxon>
        <taxon>Bacteroidota</taxon>
        <taxon>Bacteroidia</taxon>
        <taxon>Bacteroidales</taxon>
        <taxon>Prevotellaceae</taxon>
        <taxon>Prevotella</taxon>
    </lineage>
</organism>
<protein>
    <submittedName>
        <fullName evidence="1">Uncharacterized protein</fullName>
    </submittedName>
</protein>